<dbReference type="KEGG" id="jme:EEW87_17670"/>
<gene>
    <name evidence="2" type="ORF">EEW87_17670</name>
</gene>
<dbReference type="GeneID" id="59163560"/>
<evidence type="ECO:0000313" key="2">
    <source>
        <dbReference type="EMBL" id="QGX08834.1"/>
    </source>
</evidence>
<dbReference type="AlphaFoldDB" id="A0A650GFW3"/>
<organism evidence="2 3">
    <name type="scientific">Janibacter melonis</name>
    <dbReference type="NCBI Taxonomy" id="262209"/>
    <lineage>
        <taxon>Bacteria</taxon>
        <taxon>Bacillati</taxon>
        <taxon>Actinomycetota</taxon>
        <taxon>Actinomycetes</taxon>
        <taxon>Micrococcales</taxon>
        <taxon>Intrasporangiaceae</taxon>
        <taxon>Janibacter</taxon>
    </lineage>
</organism>
<feature type="compositionally biased region" description="Polar residues" evidence="1">
    <location>
        <begin position="80"/>
        <end position="99"/>
    </location>
</feature>
<evidence type="ECO:0000256" key="1">
    <source>
        <dbReference type="SAM" id="MobiDB-lite"/>
    </source>
</evidence>
<accession>A0A650GFW3</accession>
<geneLocation type="plasmid" evidence="2">
    <name>unnamed</name>
</geneLocation>
<name>A0A650GFW3_9MICO</name>
<protein>
    <submittedName>
        <fullName evidence="2">Uncharacterized protein</fullName>
    </submittedName>
</protein>
<evidence type="ECO:0000313" key="3">
    <source>
        <dbReference type="Proteomes" id="UP000271708"/>
    </source>
</evidence>
<keyword evidence="2" id="KW-0614">Plasmid</keyword>
<proteinExistence type="predicted"/>
<sequence>MNTQTGKPTERDVVVHVTFAAANQPYNQKFPASATLAEVLTSAMTFFGIHTDGTSRYFLLAAGSEQDPGTTVSVLAEGQPGQSRSIKLSLRTETTSGSR</sequence>
<reference evidence="2 3" key="1">
    <citation type="submission" date="2019-11" db="EMBL/GenBank/DDBJ databases">
        <title>Complete Genome Sequence of Janibacter melonis M714.</title>
        <authorList>
            <person name="Zhao Q."/>
        </authorList>
    </citation>
    <scope>NUCLEOTIDE SEQUENCE [LARGE SCALE GENOMIC DNA]</scope>
    <source>
        <strain evidence="2 3">M714</strain>
        <plasmid evidence="2 3">unnamed</plasmid>
    </source>
</reference>
<feature type="region of interest" description="Disordered" evidence="1">
    <location>
        <begin position="69"/>
        <end position="99"/>
    </location>
</feature>
<dbReference type="EMBL" id="CP046475">
    <property type="protein sequence ID" value="QGX08834.1"/>
    <property type="molecule type" value="Genomic_DNA"/>
</dbReference>
<dbReference type="RefSeq" id="WP_123093653.1">
    <property type="nucleotide sequence ID" value="NZ_CP046475.1"/>
</dbReference>
<dbReference type="Proteomes" id="UP000271708">
    <property type="component" value="Plasmid unnamed"/>
</dbReference>